<dbReference type="GO" id="GO:0071555">
    <property type="term" value="P:cell wall organization"/>
    <property type="evidence" value="ECO:0007669"/>
    <property type="project" value="UniProtKB-KW"/>
</dbReference>
<dbReference type="SUPFAM" id="SSF51445">
    <property type="entry name" value="(Trans)glycosidases"/>
    <property type="match status" value="1"/>
</dbReference>
<name>K5WY88_PHACS</name>
<keyword evidence="7 17" id="KW-1133">Transmembrane helix</keyword>
<proteinExistence type="inferred from homology"/>
<dbReference type="AlphaFoldDB" id="K5WY88"/>
<dbReference type="STRING" id="650164.K5WY88"/>
<dbReference type="KEGG" id="pco:PHACADRAFT_256101"/>
<protein>
    <recommendedName>
        <fullName evidence="14">glucan 1,3-beta-glucosidase</fullName>
        <ecNumber evidence="14">3.2.1.58</ecNumber>
    </recommendedName>
    <alternativeName>
        <fullName evidence="15">Exo-1,3-beta-glucanase D</fullName>
    </alternativeName>
</protein>
<dbReference type="GO" id="GO:0009251">
    <property type="term" value="P:glucan catabolic process"/>
    <property type="evidence" value="ECO:0007669"/>
    <property type="project" value="TreeGrafter"/>
</dbReference>
<dbReference type="GO" id="GO:0005576">
    <property type="term" value="C:extracellular region"/>
    <property type="evidence" value="ECO:0007669"/>
    <property type="project" value="TreeGrafter"/>
</dbReference>
<dbReference type="Pfam" id="PF00150">
    <property type="entry name" value="Cellulase"/>
    <property type="match status" value="1"/>
</dbReference>
<evidence type="ECO:0000256" key="15">
    <source>
        <dbReference type="ARBA" id="ARBA00041260"/>
    </source>
</evidence>
<dbReference type="InParanoid" id="K5WY88"/>
<feature type="region of interest" description="Disordered" evidence="16">
    <location>
        <begin position="187"/>
        <end position="229"/>
    </location>
</feature>
<evidence type="ECO:0000256" key="5">
    <source>
        <dbReference type="ARBA" id="ARBA00022801"/>
    </source>
</evidence>
<dbReference type="HOGENOM" id="CLU_004624_6_1_1"/>
<evidence type="ECO:0000256" key="12">
    <source>
        <dbReference type="ARBA" id="ARBA00036824"/>
    </source>
</evidence>
<reference evidence="19 20" key="1">
    <citation type="journal article" date="2012" name="BMC Genomics">
        <title>Comparative genomics of the white-rot fungi, Phanerochaete carnosa and P. chrysosporium, to elucidate the genetic basis of the distinct wood types they colonize.</title>
        <authorList>
            <person name="Suzuki H."/>
            <person name="MacDonald J."/>
            <person name="Syed K."/>
            <person name="Salamov A."/>
            <person name="Hori C."/>
            <person name="Aerts A."/>
            <person name="Henrissat B."/>
            <person name="Wiebenga A."/>
            <person name="vanKuyk P.A."/>
            <person name="Barry K."/>
            <person name="Lindquist E."/>
            <person name="LaButti K."/>
            <person name="Lapidus A."/>
            <person name="Lucas S."/>
            <person name="Coutinho P."/>
            <person name="Gong Y."/>
            <person name="Samejima M."/>
            <person name="Mahadevan R."/>
            <person name="Abou-Zaid M."/>
            <person name="de Vries R.P."/>
            <person name="Igarashi K."/>
            <person name="Yadav J.S."/>
            <person name="Grigoriev I.V."/>
            <person name="Master E.R."/>
        </authorList>
    </citation>
    <scope>NUCLEOTIDE SEQUENCE [LARGE SCALE GENOMIC DNA]</scope>
    <source>
        <strain evidence="19 20">HHB-10118-sp</strain>
    </source>
</reference>
<dbReference type="EMBL" id="JH930472">
    <property type="protein sequence ID" value="EKM55462.1"/>
    <property type="molecule type" value="Genomic_DNA"/>
</dbReference>
<evidence type="ECO:0000259" key="18">
    <source>
        <dbReference type="Pfam" id="PF00150"/>
    </source>
</evidence>
<evidence type="ECO:0000256" key="4">
    <source>
        <dbReference type="ARBA" id="ARBA00022692"/>
    </source>
</evidence>
<dbReference type="FunFam" id="3.20.20.80:FF:000033">
    <property type="entry name" value="Glucan 1,3-beta-glucosidase A"/>
    <property type="match status" value="1"/>
</dbReference>
<feature type="compositionally biased region" description="Polar residues" evidence="16">
    <location>
        <begin position="72"/>
        <end position="96"/>
    </location>
</feature>
<evidence type="ECO:0000256" key="10">
    <source>
        <dbReference type="ARBA" id="ARBA00023295"/>
    </source>
</evidence>
<dbReference type="InterPro" id="IPR050386">
    <property type="entry name" value="Glycosyl_hydrolase_5"/>
</dbReference>
<evidence type="ECO:0000313" key="19">
    <source>
        <dbReference type="EMBL" id="EKM55462.1"/>
    </source>
</evidence>
<dbReference type="PANTHER" id="PTHR31297">
    <property type="entry name" value="GLUCAN ENDO-1,6-BETA-GLUCOSIDASE B"/>
    <property type="match status" value="1"/>
</dbReference>
<evidence type="ECO:0000256" key="8">
    <source>
        <dbReference type="ARBA" id="ARBA00023136"/>
    </source>
</evidence>
<dbReference type="OrthoDB" id="62120at2759"/>
<comment type="similarity">
    <text evidence="2">Belongs to the glycosyl hydrolase 5 (cellulase A) family.</text>
</comment>
<evidence type="ECO:0000256" key="11">
    <source>
        <dbReference type="ARBA" id="ARBA00023316"/>
    </source>
</evidence>
<organism evidence="19 20">
    <name type="scientific">Phanerochaete carnosa (strain HHB-10118-sp)</name>
    <name type="common">White-rot fungus</name>
    <name type="synonym">Peniophora carnosa</name>
    <dbReference type="NCBI Taxonomy" id="650164"/>
    <lineage>
        <taxon>Eukaryota</taxon>
        <taxon>Fungi</taxon>
        <taxon>Dikarya</taxon>
        <taxon>Basidiomycota</taxon>
        <taxon>Agaricomycotina</taxon>
        <taxon>Agaricomycetes</taxon>
        <taxon>Polyporales</taxon>
        <taxon>Phanerochaetaceae</taxon>
        <taxon>Phanerochaete</taxon>
    </lineage>
</organism>
<dbReference type="EC" id="3.2.1.58" evidence="14"/>
<evidence type="ECO:0000256" key="9">
    <source>
        <dbReference type="ARBA" id="ARBA00023180"/>
    </source>
</evidence>
<evidence type="ECO:0000313" key="20">
    <source>
        <dbReference type="Proteomes" id="UP000008370"/>
    </source>
</evidence>
<evidence type="ECO:0000256" key="16">
    <source>
        <dbReference type="SAM" id="MobiDB-lite"/>
    </source>
</evidence>
<feature type="compositionally biased region" description="Low complexity" evidence="16">
    <location>
        <begin position="201"/>
        <end position="211"/>
    </location>
</feature>
<dbReference type="InterPro" id="IPR001547">
    <property type="entry name" value="Glyco_hydro_5"/>
</dbReference>
<dbReference type="Proteomes" id="UP000008370">
    <property type="component" value="Unassembled WGS sequence"/>
</dbReference>
<evidence type="ECO:0000256" key="13">
    <source>
        <dbReference type="ARBA" id="ARBA00037126"/>
    </source>
</evidence>
<sequence>MSGPQYDPLPLHLDHRDDIPYNVPHSPGMPPSGLHTPEAEPFELHGDDLGALRPRFMGQALNDGGPEPRASYASSGHSLPLSNDNQSSVYGLNPTGQATRDTAYYSMQYRDDPHDADFNGSTPNVGMYKDELQSTPYLSEKREAYLPPKARSKRRMWVLGGVVVGVVAIVAIVVAVYFTVVKPHSNKDTVSGGASKGGSKGSSSSTSSSSSPQNTGKPAVQAAVTGGDGSTVTMEDGTTFIYQNSFGGYWYWDENDPFNNGARAQSWSPALNETFQYGVDKIRGVNIGGWLTTEPFIVPALYEPYVNSSNPAVDEWTLSQNMAADTANGGMQQLVNHYETFVTEKDFAEIAGAGLNWVRVSVPFWAIETRSGEPFLPKTCWQYFLKAVQWARKYGLRINLDLHALPGSQNGWNHSGRLGSINLLNGPMGLANAQRALDYIRVLAEFISQPEYKDVVAMFGVTNEPQAPVFGQENLARYYMQAYDIVRTASGIGEGNGPFISFHEGFMGLSAWAGYYPNSDRTSLDIHQYLCFSGQSAAGYDQRATDPCTAWASVQNDSMSAYGFTIAAEFSNALNDCGLWVNGVNLGARYEGNYPGGPWPVIGSCDPWTDYSQWNDTMKQGIQQFALASMDALQNYFFWTWKIGNSSVTGKVESPVWSYQLGLQEGWMPKDPRAAVGTCGNTDPWVGPLQSWQTGGAGAGQIPATFTSSYAWPPTSISGGGAATLLPTYTQTGPIPTLPVPTFTESSGSTANAGSGWENTADNSGMAVPIPTCSYLDPWVGSAAPPSPLCSSAAKRGIPVPPPIITSAP</sequence>
<keyword evidence="9" id="KW-0325">Glycoprotein</keyword>
<evidence type="ECO:0000256" key="1">
    <source>
        <dbReference type="ARBA" id="ARBA00004401"/>
    </source>
</evidence>
<accession>K5WY88</accession>
<evidence type="ECO:0000256" key="3">
    <source>
        <dbReference type="ARBA" id="ARBA00022475"/>
    </source>
</evidence>
<comment type="catalytic activity">
    <reaction evidence="12">
        <text>Successive hydrolysis of beta-D-glucose units from the non-reducing ends of (1-&gt;3)-beta-D-glucans, releasing alpha-glucose.</text>
        <dbReference type="EC" id="3.2.1.58"/>
    </reaction>
</comment>
<dbReference type="InterPro" id="IPR017853">
    <property type="entry name" value="GH"/>
</dbReference>
<keyword evidence="5 19" id="KW-0378">Hydrolase</keyword>
<comment type="function">
    <text evidence="13">Glucosidase involved in the degradation of cellulosic biomass. Active on lichenan.</text>
</comment>
<dbReference type="FunCoup" id="K5WY88">
    <property type="interactions" value="28"/>
</dbReference>
<evidence type="ECO:0000256" key="6">
    <source>
        <dbReference type="ARBA" id="ARBA00022968"/>
    </source>
</evidence>
<dbReference type="RefSeq" id="XP_007395786.1">
    <property type="nucleotide sequence ID" value="XM_007395724.1"/>
</dbReference>
<dbReference type="GO" id="GO:0005886">
    <property type="term" value="C:plasma membrane"/>
    <property type="evidence" value="ECO:0007669"/>
    <property type="project" value="UniProtKB-SubCell"/>
</dbReference>
<keyword evidence="20" id="KW-1185">Reference proteome</keyword>
<feature type="region of interest" description="Disordered" evidence="16">
    <location>
        <begin position="1"/>
        <end position="96"/>
    </location>
</feature>
<evidence type="ECO:0000256" key="2">
    <source>
        <dbReference type="ARBA" id="ARBA00005641"/>
    </source>
</evidence>
<keyword evidence="10" id="KW-0326">Glycosidase</keyword>
<comment type="subcellular location">
    <subcellularLocation>
        <location evidence="1">Cell membrane</location>
        <topology evidence="1">Single-pass type II membrane protein</topology>
    </subcellularLocation>
</comment>
<dbReference type="PANTHER" id="PTHR31297:SF34">
    <property type="entry name" value="GLUCAN 1,3-BETA-GLUCOSIDASE 2"/>
    <property type="match status" value="1"/>
</dbReference>
<evidence type="ECO:0000256" key="14">
    <source>
        <dbReference type="ARBA" id="ARBA00038929"/>
    </source>
</evidence>
<keyword evidence="4 17" id="KW-0812">Transmembrane</keyword>
<dbReference type="GO" id="GO:0004338">
    <property type="term" value="F:glucan exo-1,3-beta-glucosidase activity"/>
    <property type="evidence" value="ECO:0007669"/>
    <property type="project" value="UniProtKB-EC"/>
</dbReference>
<keyword evidence="3" id="KW-1003">Cell membrane</keyword>
<feature type="domain" description="Glycoside hydrolase family 5" evidence="18">
    <location>
        <begin position="336"/>
        <end position="556"/>
    </location>
</feature>
<keyword evidence="11" id="KW-0961">Cell wall biogenesis/degradation</keyword>
<keyword evidence="6" id="KW-0735">Signal-anchor</keyword>
<dbReference type="Gene3D" id="3.20.20.80">
    <property type="entry name" value="Glycosidases"/>
    <property type="match status" value="1"/>
</dbReference>
<evidence type="ECO:0000256" key="17">
    <source>
        <dbReference type="SAM" id="Phobius"/>
    </source>
</evidence>
<evidence type="ECO:0000256" key="7">
    <source>
        <dbReference type="ARBA" id="ARBA00022989"/>
    </source>
</evidence>
<gene>
    <name evidence="19" type="ORF">PHACADRAFT_256101</name>
</gene>
<feature type="transmembrane region" description="Helical" evidence="17">
    <location>
        <begin position="156"/>
        <end position="178"/>
    </location>
</feature>
<dbReference type="GO" id="GO:0009986">
    <property type="term" value="C:cell surface"/>
    <property type="evidence" value="ECO:0007669"/>
    <property type="project" value="TreeGrafter"/>
</dbReference>
<dbReference type="GeneID" id="18916486"/>
<keyword evidence="8 17" id="KW-0472">Membrane</keyword>